<dbReference type="GO" id="GO:0005524">
    <property type="term" value="F:ATP binding"/>
    <property type="evidence" value="ECO:0007669"/>
    <property type="project" value="UniProtKB-UniRule"/>
</dbReference>
<dbReference type="SMART" id="SM00129">
    <property type="entry name" value="KISc"/>
    <property type="match status" value="1"/>
</dbReference>
<dbReference type="GO" id="GO:0005874">
    <property type="term" value="C:microtubule"/>
    <property type="evidence" value="ECO:0007669"/>
    <property type="project" value="UniProtKB-KW"/>
</dbReference>
<dbReference type="PANTHER" id="PTHR47968">
    <property type="entry name" value="CENTROMERE PROTEIN E"/>
    <property type="match status" value="1"/>
</dbReference>
<evidence type="ECO:0000256" key="3">
    <source>
        <dbReference type="PROSITE-ProRule" id="PRU00283"/>
    </source>
</evidence>
<dbReference type="GO" id="GO:0003777">
    <property type="term" value="F:microtubule motor activity"/>
    <property type="evidence" value="ECO:0007669"/>
    <property type="project" value="InterPro"/>
</dbReference>
<evidence type="ECO:0000256" key="4">
    <source>
        <dbReference type="RuleBase" id="RU000394"/>
    </source>
</evidence>
<dbReference type="PROSITE" id="PS50067">
    <property type="entry name" value="KINESIN_MOTOR_2"/>
    <property type="match status" value="1"/>
</dbReference>
<evidence type="ECO:0000256" key="1">
    <source>
        <dbReference type="ARBA" id="ARBA00022741"/>
    </source>
</evidence>
<organism evidence="7 8">
    <name type="scientific">Paramecium sonneborni</name>
    <dbReference type="NCBI Taxonomy" id="65129"/>
    <lineage>
        <taxon>Eukaryota</taxon>
        <taxon>Sar</taxon>
        <taxon>Alveolata</taxon>
        <taxon>Ciliophora</taxon>
        <taxon>Intramacronucleata</taxon>
        <taxon>Oligohymenophorea</taxon>
        <taxon>Peniculida</taxon>
        <taxon>Parameciidae</taxon>
        <taxon>Paramecium</taxon>
    </lineage>
</organism>
<keyword evidence="3 4" id="KW-0505">Motor protein</keyword>
<feature type="coiled-coil region" evidence="5">
    <location>
        <begin position="319"/>
        <end position="353"/>
    </location>
</feature>
<dbReference type="InterPro" id="IPR001752">
    <property type="entry name" value="Kinesin_motor_dom"/>
</dbReference>
<evidence type="ECO:0000256" key="2">
    <source>
        <dbReference type="ARBA" id="ARBA00022840"/>
    </source>
</evidence>
<sequence>MTTNIQVICRFRPAIPGQVESQIYFADDKSVLIENQQFNFDHIFHPGKQIDVFKVAAEPVIKGVLEGFNGTVVAYGQTGSGKTHTMEGTTGDDQGIIKRMVNTVFDYIEESPEYVEYRIKISVAELYMEKVRDLQNIKKTDLKIREDKNHSTYIEGVTETSIADQSEIYDILKMCNANRMIASTNMNEQSSRSHMIFLMTVQSIDLRDQSAKTGKLFLVDLAGSEKVSKTGAEGKILDEAKGINKSLSALGQVINALTDGSQHVPYRDSKLTRILQCSFGGNSRTTLIITCSPAQFNLQETLSTLRFGVRAKAIKNKPKINKEHTVEELKIIVQEKEREILLLQEQLSQFKKGIVISDEDKEILKDIQEDINSEVPNNNNDEQILQMQQILAKYEQEIEMLKQSQFLTQQKEIELKNQLRIKEEEMLEKVQDYEHQYMRMDTDYQKKISHIHRTLTQKLGSNGDRDLFDDDQVLILIDNYVKERLTSKMKQITYLYKKHHKDQLNEQLMAFLTDDKKEFNIQNDQLAELHTQVAQLKKQNLELQSDNSTQQQLLETLEKTQQLLDVEKAKTQKLENTLAKNNRIYDEKCKELNKNIEKMLEGVHSVISDKQRFQRDCQKYKKLIEDRQLKIYKLQEEVNRLSVENQKLFVKYDQIKELQRLEKNSLLDTSEVNSSFRQNKKIYKCLKGGTKNSLVQQIVGKENVSDEEQ</sequence>
<protein>
    <recommendedName>
        <fullName evidence="4">Kinesin-like protein</fullName>
    </recommendedName>
</protein>
<gene>
    <name evidence="7" type="ORF">PSON_ATCC_30995.1.T0580258</name>
</gene>
<dbReference type="InterPro" id="IPR027640">
    <property type="entry name" value="Kinesin-like_fam"/>
</dbReference>
<dbReference type="GO" id="GO:0008017">
    <property type="term" value="F:microtubule binding"/>
    <property type="evidence" value="ECO:0007669"/>
    <property type="project" value="InterPro"/>
</dbReference>
<dbReference type="Proteomes" id="UP000692954">
    <property type="component" value="Unassembled WGS sequence"/>
</dbReference>
<dbReference type="InterPro" id="IPR019821">
    <property type="entry name" value="Kinesin_motor_CS"/>
</dbReference>
<feature type="coiled-coil region" evidence="5">
    <location>
        <begin position="519"/>
        <end position="577"/>
    </location>
</feature>
<dbReference type="OrthoDB" id="3176171at2759"/>
<keyword evidence="4" id="KW-0493">Microtubule</keyword>
<feature type="binding site" evidence="3">
    <location>
        <begin position="76"/>
        <end position="83"/>
    </location>
    <ligand>
        <name>ATP</name>
        <dbReference type="ChEBI" id="CHEBI:30616"/>
    </ligand>
</feature>
<dbReference type="PROSITE" id="PS00411">
    <property type="entry name" value="KINESIN_MOTOR_1"/>
    <property type="match status" value="1"/>
</dbReference>
<evidence type="ECO:0000256" key="5">
    <source>
        <dbReference type="SAM" id="Coils"/>
    </source>
</evidence>
<dbReference type="AlphaFoldDB" id="A0A8S1NI93"/>
<proteinExistence type="inferred from homology"/>
<reference evidence="7" key="1">
    <citation type="submission" date="2021-01" db="EMBL/GenBank/DDBJ databases">
        <authorList>
            <consortium name="Genoscope - CEA"/>
            <person name="William W."/>
        </authorList>
    </citation>
    <scope>NUCLEOTIDE SEQUENCE</scope>
</reference>
<dbReference type="PANTHER" id="PTHR47968:SF17">
    <property type="entry name" value="KINESIN-LIKE PROTEIN"/>
    <property type="match status" value="1"/>
</dbReference>
<dbReference type="GO" id="GO:0007018">
    <property type="term" value="P:microtubule-based movement"/>
    <property type="evidence" value="ECO:0007669"/>
    <property type="project" value="InterPro"/>
</dbReference>
<comment type="caution">
    <text evidence="7">The sequence shown here is derived from an EMBL/GenBank/DDBJ whole genome shotgun (WGS) entry which is preliminary data.</text>
</comment>
<dbReference type="EMBL" id="CAJJDN010000058">
    <property type="protein sequence ID" value="CAD8092150.1"/>
    <property type="molecule type" value="Genomic_DNA"/>
</dbReference>
<evidence type="ECO:0000259" key="6">
    <source>
        <dbReference type="PROSITE" id="PS50067"/>
    </source>
</evidence>
<dbReference type="Pfam" id="PF00225">
    <property type="entry name" value="Kinesin"/>
    <property type="match status" value="1"/>
</dbReference>
<keyword evidence="5" id="KW-0175">Coiled coil</keyword>
<feature type="coiled-coil region" evidence="5">
    <location>
        <begin position="377"/>
        <end position="436"/>
    </location>
</feature>
<evidence type="ECO:0000313" key="7">
    <source>
        <dbReference type="EMBL" id="CAD8092150.1"/>
    </source>
</evidence>
<comment type="similarity">
    <text evidence="3 4">Belongs to the TRAFAC class myosin-kinesin ATPase superfamily. Kinesin family.</text>
</comment>
<keyword evidence="1 3" id="KW-0547">Nucleotide-binding</keyword>
<accession>A0A8S1NI93</accession>
<keyword evidence="8" id="KW-1185">Reference proteome</keyword>
<evidence type="ECO:0000313" key="8">
    <source>
        <dbReference type="Proteomes" id="UP000692954"/>
    </source>
</evidence>
<keyword evidence="2 3" id="KW-0067">ATP-binding</keyword>
<name>A0A8S1NI93_9CILI</name>
<feature type="domain" description="Kinesin motor" evidence="6">
    <location>
        <begin position="4"/>
        <end position="314"/>
    </location>
</feature>